<dbReference type="Gene3D" id="3.30.710.10">
    <property type="entry name" value="Potassium Channel Kv1.1, Chain A"/>
    <property type="match status" value="1"/>
</dbReference>
<dbReference type="InterPro" id="IPR022357">
    <property type="entry name" value="MIP_CS"/>
</dbReference>
<dbReference type="Proteomes" id="UP000243797">
    <property type="component" value="Unassembled WGS sequence"/>
</dbReference>
<dbReference type="EMBL" id="NKHZ01000039">
    <property type="protein sequence ID" value="PNS18533.1"/>
    <property type="molecule type" value="Genomic_DNA"/>
</dbReference>
<organism evidence="2 3">
    <name type="scientific">Sphaceloma murrayae</name>
    <dbReference type="NCBI Taxonomy" id="2082308"/>
    <lineage>
        <taxon>Eukaryota</taxon>
        <taxon>Fungi</taxon>
        <taxon>Dikarya</taxon>
        <taxon>Ascomycota</taxon>
        <taxon>Pezizomycotina</taxon>
        <taxon>Dothideomycetes</taxon>
        <taxon>Dothideomycetidae</taxon>
        <taxon>Myriangiales</taxon>
        <taxon>Elsinoaceae</taxon>
        <taxon>Sphaceloma</taxon>
    </lineage>
</organism>
<evidence type="ECO:0000313" key="3">
    <source>
        <dbReference type="Proteomes" id="UP000243797"/>
    </source>
</evidence>
<protein>
    <recommendedName>
        <fullName evidence="4">BTB domain-containing protein</fullName>
    </recommendedName>
</protein>
<keyword evidence="3" id="KW-1185">Reference proteome</keyword>
<evidence type="ECO:0000313" key="2">
    <source>
        <dbReference type="EMBL" id="PNS18533.1"/>
    </source>
</evidence>
<feature type="region of interest" description="Disordered" evidence="1">
    <location>
        <begin position="324"/>
        <end position="351"/>
    </location>
</feature>
<comment type="caution">
    <text evidence="2">The sequence shown here is derived from an EMBL/GenBank/DDBJ whole genome shotgun (WGS) entry which is preliminary data.</text>
</comment>
<feature type="compositionally biased region" description="Basic and acidic residues" evidence="1">
    <location>
        <begin position="420"/>
        <end position="431"/>
    </location>
</feature>
<feature type="region of interest" description="Disordered" evidence="1">
    <location>
        <begin position="515"/>
        <end position="594"/>
    </location>
</feature>
<proteinExistence type="predicted"/>
<accession>A0A2K1QUI2</accession>
<dbReference type="OrthoDB" id="3945102at2759"/>
<gene>
    <name evidence="2" type="ORF">CAC42_5072</name>
</gene>
<evidence type="ECO:0000256" key="1">
    <source>
        <dbReference type="SAM" id="MobiDB-lite"/>
    </source>
</evidence>
<feature type="region of interest" description="Disordered" evidence="1">
    <location>
        <begin position="397"/>
        <end position="467"/>
    </location>
</feature>
<name>A0A2K1QUI2_9PEZI</name>
<sequence>MEDLSFLDRKPSERPIDHLGALIVKYNDLPRQTIASIDVLKIHDACPLLAEAFEPSRTKSICYIDDATPLAVIAFLRWAYTGSLAPSNLQDAALPLTTLLHVYRLATNFLAEGLSRQAYVGILRALESACYSKNRPLELVEAIDLAYAHHFNDVRLLSSLLSYCASNLFQHDLVFDRAFIDLLNRRPVFHQDLCVANMAFGHQNEGAQTFIQVGISCRSSRPGPFREVLFDSSHPLHPTKTNTLLSTIPLPRLRLLRSFLDTSTAKALSLTESKSRSRTPFDDGAPVTELDGVTADEIEESKLLQATFDANAVAKDLRSFRSQDASNRWAPQAQSKLHAKPQATDTSQIGRSSFNYAEFRYGAEADDRSCSEEPVVHANKRPRWAYSFTEPARQVEGTASTLDTARNTASTPAGCTLAVRTDRSSMTEDSPRLNLPERPALGRDGASVAARRTPSPPPGSPPEWTYLNPNRTCHGGYVELCTGTGTDGKTHHHLNPSLSVAAWRDYTEPDMFGERQGISSKFAPGQKNPDSEHELGKRLLPQPPSSPPQSAGPSKGKGKFNGEGDAAGSVMPGNHSCHIKSNATPSAAEQVPVPRRRTGSLATADKTTTEIGVREDWHIVNLESKEASSTRANHGARVVDGEFSLDCGSEEEDGDFILL</sequence>
<dbReference type="InParanoid" id="A0A2K1QUI2"/>
<evidence type="ECO:0008006" key="4">
    <source>
        <dbReference type="Google" id="ProtNLM"/>
    </source>
</evidence>
<dbReference type="InterPro" id="IPR011333">
    <property type="entry name" value="SKP1/BTB/POZ_sf"/>
</dbReference>
<reference evidence="2 3" key="1">
    <citation type="submission" date="2017-06" db="EMBL/GenBank/DDBJ databases">
        <title>Draft genome sequence of a variant of Elsinoe murrayae.</title>
        <authorList>
            <person name="Cheng Q."/>
        </authorList>
    </citation>
    <scope>NUCLEOTIDE SEQUENCE [LARGE SCALE GENOMIC DNA]</scope>
    <source>
        <strain evidence="2 3">CQ-2017a</strain>
    </source>
</reference>
<dbReference type="AlphaFoldDB" id="A0A2K1QUI2"/>
<dbReference type="PROSITE" id="PS00221">
    <property type="entry name" value="MIP"/>
    <property type="match status" value="1"/>
</dbReference>
<feature type="compositionally biased region" description="Polar residues" evidence="1">
    <location>
        <begin position="397"/>
        <end position="413"/>
    </location>
</feature>